<feature type="non-terminal residue" evidence="2">
    <location>
        <position position="238"/>
    </location>
</feature>
<comment type="caution">
    <text evidence="2">The sequence shown here is derived from an EMBL/GenBank/DDBJ whole genome shotgun (WGS) entry which is preliminary data.</text>
</comment>
<organism evidence="2">
    <name type="scientific">Tanacetum cinerariifolium</name>
    <name type="common">Dalmatian daisy</name>
    <name type="synonym">Chrysanthemum cinerariifolium</name>
    <dbReference type="NCBI Taxonomy" id="118510"/>
    <lineage>
        <taxon>Eukaryota</taxon>
        <taxon>Viridiplantae</taxon>
        <taxon>Streptophyta</taxon>
        <taxon>Embryophyta</taxon>
        <taxon>Tracheophyta</taxon>
        <taxon>Spermatophyta</taxon>
        <taxon>Magnoliopsida</taxon>
        <taxon>eudicotyledons</taxon>
        <taxon>Gunneridae</taxon>
        <taxon>Pentapetalae</taxon>
        <taxon>asterids</taxon>
        <taxon>campanulids</taxon>
        <taxon>Asterales</taxon>
        <taxon>Asteraceae</taxon>
        <taxon>Asteroideae</taxon>
        <taxon>Anthemideae</taxon>
        <taxon>Anthemidinae</taxon>
        <taxon>Tanacetum</taxon>
    </lineage>
</organism>
<proteinExistence type="predicted"/>
<accession>A0A699L107</accession>
<evidence type="ECO:0000256" key="1">
    <source>
        <dbReference type="SAM" id="MobiDB-lite"/>
    </source>
</evidence>
<dbReference type="AlphaFoldDB" id="A0A699L107"/>
<gene>
    <name evidence="2" type="ORF">Tci_690638</name>
</gene>
<evidence type="ECO:0000313" key="2">
    <source>
        <dbReference type="EMBL" id="GFB18667.1"/>
    </source>
</evidence>
<name>A0A699L107_TANCI</name>
<feature type="non-terminal residue" evidence="2">
    <location>
        <position position="1"/>
    </location>
</feature>
<dbReference type="EMBL" id="BKCJ010570870">
    <property type="protein sequence ID" value="GFB18667.1"/>
    <property type="molecule type" value="Genomic_DNA"/>
</dbReference>
<feature type="region of interest" description="Disordered" evidence="1">
    <location>
        <begin position="202"/>
        <end position="238"/>
    </location>
</feature>
<sequence>VKDTYSYEFLLANKKYVVNADVFRTILDICLKVEGVNFTNVPYNDTTLSFLIKLGYKGPLYKHTNMFVDHMHQPWKTLATIINKCLSRKTASNDKLRNSRMDILKEKRSRRENMTFPRFTMVITNHFLKQYNSFSDLKFQHYHTIKDDGSVCRLMFVKIDVRQVFYWLDSPKKSKGKGKSISKTECKEAEAARQVYASHARIVTESIPKPTKRRKSGNATSDPLPKLKGVPSLNPQEQ</sequence>
<protein>
    <submittedName>
        <fullName evidence="2">Uncharacterized protein</fullName>
    </submittedName>
</protein>
<reference evidence="2" key="1">
    <citation type="journal article" date="2019" name="Sci. Rep.">
        <title>Draft genome of Tanacetum cinerariifolium, the natural source of mosquito coil.</title>
        <authorList>
            <person name="Yamashiro T."/>
            <person name="Shiraishi A."/>
            <person name="Satake H."/>
            <person name="Nakayama K."/>
        </authorList>
    </citation>
    <scope>NUCLEOTIDE SEQUENCE</scope>
</reference>